<proteinExistence type="predicted"/>
<dbReference type="AlphaFoldDB" id="A0A6J4PN46"/>
<organism evidence="2">
    <name type="scientific">uncultured Rubrobacteraceae bacterium</name>
    <dbReference type="NCBI Taxonomy" id="349277"/>
    <lineage>
        <taxon>Bacteria</taxon>
        <taxon>Bacillati</taxon>
        <taxon>Actinomycetota</taxon>
        <taxon>Rubrobacteria</taxon>
        <taxon>Rubrobacterales</taxon>
        <taxon>Rubrobacteraceae</taxon>
        <taxon>environmental samples</taxon>
    </lineage>
</organism>
<reference evidence="2" key="1">
    <citation type="submission" date="2020-02" db="EMBL/GenBank/DDBJ databases">
        <authorList>
            <person name="Meier V. D."/>
        </authorList>
    </citation>
    <scope>NUCLEOTIDE SEQUENCE</scope>
    <source>
        <strain evidence="2">AVDCRST_MAG03</strain>
    </source>
</reference>
<evidence type="ECO:0000256" key="1">
    <source>
        <dbReference type="SAM" id="MobiDB-lite"/>
    </source>
</evidence>
<gene>
    <name evidence="2" type="ORF">AVDCRST_MAG03-2480</name>
</gene>
<accession>A0A6J4PN46</accession>
<name>A0A6J4PN46_9ACTN</name>
<dbReference type="EMBL" id="CADCUT010000152">
    <property type="protein sequence ID" value="CAA9419945.1"/>
    <property type="molecule type" value="Genomic_DNA"/>
</dbReference>
<feature type="region of interest" description="Disordered" evidence="1">
    <location>
        <begin position="63"/>
        <end position="140"/>
    </location>
</feature>
<evidence type="ECO:0000313" key="2">
    <source>
        <dbReference type="EMBL" id="CAA9419945.1"/>
    </source>
</evidence>
<sequence>MDGSLRTNLNADLAAGHDRVVAVSCLPLTLPEDVDDPKFAAWVASQRAELDAVREGGEAVAVIEPGGSSSLSAAKTPATRTPEGPARRTRPGFARRGSSSTVSATSRTPSGPVGPIECPARQAPWTSSDSRKGGGRASNA</sequence>
<protein>
    <submittedName>
        <fullName evidence="2">Uncharacterized protein</fullName>
    </submittedName>
</protein>
<feature type="compositionally biased region" description="Polar residues" evidence="1">
    <location>
        <begin position="97"/>
        <end position="109"/>
    </location>
</feature>